<dbReference type="PANTHER" id="PTHR34833">
    <property type="entry name" value="GENE, 17359-RELATED"/>
    <property type="match status" value="1"/>
</dbReference>
<gene>
    <name evidence="2" type="ORF">LOD99_2384</name>
</gene>
<dbReference type="PANTHER" id="PTHR34833:SF1">
    <property type="entry name" value="GENE, 17359-RELATED"/>
    <property type="match status" value="1"/>
</dbReference>
<feature type="region of interest" description="Disordered" evidence="1">
    <location>
        <begin position="124"/>
        <end position="167"/>
    </location>
</feature>
<keyword evidence="3" id="KW-1185">Reference proteome</keyword>
<evidence type="ECO:0000313" key="2">
    <source>
        <dbReference type="EMBL" id="KAI6655095.1"/>
    </source>
</evidence>
<dbReference type="Proteomes" id="UP001165289">
    <property type="component" value="Unassembled WGS sequence"/>
</dbReference>
<dbReference type="EMBL" id="JAKMXF010000210">
    <property type="protein sequence ID" value="KAI6655095.1"/>
    <property type="molecule type" value="Genomic_DNA"/>
</dbReference>
<dbReference type="Pfam" id="PF15123">
    <property type="entry name" value="DUF4562"/>
    <property type="match status" value="1"/>
</dbReference>
<reference evidence="2 3" key="1">
    <citation type="journal article" date="2023" name="BMC Biol.">
        <title>The compact genome of the sponge Oopsacas minuta (Hexactinellida) is lacking key metazoan core genes.</title>
        <authorList>
            <person name="Santini S."/>
            <person name="Schenkelaars Q."/>
            <person name="Jourda C."/>
            <person name="Duchesne M."/>
            <person name="Belahbib H."/>
            <person name="Rocher C."/>
            <person name="Selva M."/>
            <person name="Riesgo A."/>
            <person name="Vervoort M."/>
            <person name="Leys S.P."/>
            <person name="Kodjabachian L."/>
            <person name="Le Bivic A."/>
            <person name="Borchiellini C."/>
            <person name="Claverie J.M."/>
            <person name="Renard E."/>
        </authorList>
    </citation>
    <scope>NUCLEOTIDE SEQUENCE [LARGE SCALE GENOMIC DNA]</scope>
    <source>
        <strain evidence="2">SPO-2</strain>
    </source>
</reference>
<comment type="caution">
    <text evidence="2">The sequence shown here is derived from an EMBL/GenBank/DDBJ whole genome shotgun (WGS) entry which is preliminary data.</text>
</comment>
<feature type="compositionally biased region" description="Low complexity" evidence="1">
    <location>
        <begin position="154"/>
        <end position="167"/>
    </location>
</feature>
<protein>
    <submittedName>
        <fullName evidence="2">Uncharacterized protein</fullName>
    </submittedName>
</protein>
<evidence type="ECO:0000256" key="1">
    <source>
        <dbReference type="SAM" id="MobiDB-lite"/>
    </source>
</evidence>
<dbReference type="AlphaFoldDB" id="A0AAV7K212"/>
<organism evidence="2 3">
    <name type="scientific">Oopsacas minuta</name>
    <dbReference type="NCBI Taxonomy" id="111878"/>
    <lineage>
        <taxon>Eukaryota</taxon>
        <taxon>Metazoa</taxon>
        <taxon>Porifera</taxon>
        <taxon>Hexactinellida</taxon>
        <taxon>Hexasterophora</taxon>
        <taxon>Lyssacinosida</taxon>
        <taxon>Leucopsacidae</taxon>
        <taxon>Oopsacas</taxon>
    </lineage>
</organism>
<name>A0AAV7K212_9METZ</name>
<dbReference type="InterPro" id="IPR027814">
    <property type="entry name" value="DUF4562"/>
</dbReference>
<evidence type="ECO:0000313" key="3">
    <source>
        <dbReference type="Proteomes" id="UP001165289"/>
    </source>
</evidence>
<proteinExistence type="predicted"/>
<accession>A0AAV7K212</accession>
<sequence length="167" mass="18177">MEGDKGAVLYTGPDGISDFKVVVKDQFHIGVGTASAESTLGVDYICRGYIGQPFPINRGKAVGEVGWETSKIPNEKLCDSANRIKLQEFRQVAEDRYTHRYQNPFFAGSTSTSVDIRIQTATAEMQDKKSQNAQITPPLTEPNPKVLTLNVPESSSVTSSTSTLPAH</sequence>